<dbReference type="EMBL" id="UYSL01020077">
    <property type="protein sequence ID" value="VDL72595.1"/>
    <property type="molecule type" value="Genomic_DNA"/>
</dbReference>
<keyword evidence="7" id="KW-1185">Reference proteome</keyword>
<protein>
    <submittedName>
        <fullName evidence="8">C-type lectin domain-containing protein</fullName>
    </submittedName>
</protein>
<evidence type="ECO:0000256" key="3">
    <source>
        <dbReference type="PROSITE-ProRule" id="PRU00302"/>
    </source>
</evidence>
<evidence type="ECO:0000259" key="5">
    <source>
        <dbReference type="PROSITE" id="PS50923"/>
    </source>
</evidence>
<dbReference type="Proteomes" id="UP000271162">
    <property type="component" value="Unassembled WGS sequence"/>
</dbReference>
<dbReference type="PROSITE" id="PS50041">
    <property type="entry name" value="C_TYPE_LECTIN_2"/>
    <property type="match status" value="1"/>
</dbReference>
<dbReference type="SUPFAM" id="SSF56436">
    <property type="entry name" value="C-type lectin-like"/>
    <property type="match status" value="1"/>
</dbReference>
<proteinExistence type="predicted"/>
<dbReference type="WBParaSite" id="NBR_0000900501-mRNA-1">
    <property type="protein sequence ID" value="NBR_0000900501-mRNA-1"/>
    <property type="gene ID" value="NBR_0000900501"/>
</dbReference>
<dbReference type="SUPFAM" id="SSF57535">
    <property type="entry name" value="Complement control module/SCR domain"/>
    <property type="match status" value="1"/>
</dbReference>
<dbReference type="InterPro" id="IPR016187">
    <property type="entry name" value="CTDL_fold"/>
</dbReference>
<evidence type="ECO:0000313" key="8">
    <source>
        <dbReference type="WBParaSite" id="NBR_0000900501-mRNA-1"/>
    </source>
</evidence>
<evidence type="ECO:0000313" key="7">
    <source>
        <dbReference type="Proteomes" id="UP000271162"/>
    </source>
</evidence>
<comment type="caution">
    <text evidence="3">Lacks conserved residue(s) required for the propagation of feature annotation.</text>
</comment>
<organism evidence="8">
    <name type="scientific">Nippostrongylus brasiliensis</name>
    <name type="common">Rat hookworm</name>
    <dbReference type="NCBI Taxonomy" id="27835"/>
    <lineage>
        <taxon>Eukaryota</taxon>
        <taxon>Metazoa</taxon>
        <taxon>Ecdysozoa</taxon>
        <taxon>Nematoda</taxon>
        <taxon>Chromadorea</taxon>
        <taxon>Rhabditida</taxon>
        <taxon>Rhabditina</taxon>
        <taxon>Rhabditomorpha</taxon>
        <taxon>Strongyloidea</taxon>
        <taxon>Heligmosomidae</taxon>
        <taxon>Nippostrongylus</taxon>
    </lineage>
</organism>
<dbReference type="Gene3D" id="2.10.70.10">
    <property type="entry name" value="Complement Module, domain 1"/>
    <property type="match status" value="1"/>
</dbReference>
<gene>
    <name evidence="6" type="ORF">NBR_LOCUS9006</name>
</gene>
<keyword evidence="2" id="KW-1015">Disulfide bond</keyword>
<evidence type="ECO:0000313" key="6">
    <source>
        <dbReference type="EMBL" id="VDL72595.1"/>
    </source>
</evidence>
<feature type="domain" description="C-type lectin" evidence="4">
    <location>
        <begin position="42"/>
        <end position="106"/>
    </location>
</feature>
<reference evidence="6 7" key="2">
    <citation type="submission" date="2018-11" db="EMBL/GenBank/DDBJ databases">
        <authorList>
            <consortium name="Pathogen Informatics"/>
        </authorList>
    </citation>
    <scope>NUCLEOTIDE SEQUENCE [LARGE SCALE GENOMIC DNA]</scope>
</reference>
<keyword evidence="1" id="KW-0732">Signal</keyword>
<dbReference type="InterPro" id="IPR035976">
    <property type="entry name" value="Sushi/SCR/CCP_sf"/>
</dbReference>
<evidence type="ECO:0000256" key="1">
    <source>
        <dbReference type="ARBA" id="ARBA00022729"/>
    </source>
</evidence>
<dbReference type="InterPro" id="IPR016186">
    <property type="entry name" value="C-type_lectin-like/link_sf"/>
</dbReference>
<dbReference type="InterPro" id="IPR001304">
    <property type="entry name" value="C-type_lectin-like"/>
</dbReference>
<dbReference type="AlphaFoldDB" id="A0A0N4Y0F7"/>
<dbReference type="CDD" id="cd00037">
    <property type="entry name" value="CLECT"/>
    <property type="match status" value="1"/>
</dbReference>
<accession>A0A0N4Y0F7</accession>
<reference evidence="8" key="1">
    <citation type="submission" date="2017-02" db="UniProtKB">
        <authorList>
            <consortium name="WormBaseParasite"/>
        </authorList>
    </citation>
    <scope>IDENTIFICATION</scope>
</reference>
<evidence type="ECO:0000259" key="4">
    <source>
        <dbReference type="PROSITE" id="PS50041"/>
    </source>
</evidence>
<dbReference type="Gene3D" id="3.10.100.10">
    <property type="entry name" value="Mannose-Binding Protein A, subunit A"/>
    <property type="match status" value="1"/>
</dbReference>
<feature type="domain" description="Sushi" evidence="5">
    <location>
        <begin position="110"/>
        <end position="193"/>
    </location>
</feature>
<evidence type="ECO:0000256" key="2">
    <source>
        <dbReference type="ARBA" id="ARBA00023157"/>
    </source>
</evidence>
<dbReference type="STRING" id="27835.A0A0N4Y0F7"/>
<dbReference type="PROSITE" id="PS50923">
    <property type="entry name" value="SUSHI"/>
    <property type="match status" value="1"/>
</dbReference>
<sequence>MFFFALEPAYYRGATLPMKISEIAKEGLRAALTTALTPKQFYWIGAASSTTSWRWADGTIVDDEEADWSAAPILPSTHPEAIVLAQLAGWRWIPSAQNVWNSFLCQSKPKTCTFPGISEASRVSFTSPNYVIGTIAVYSCELGSVCPFNGPAALEKKCKLTRGAIFSYQLNGVTERLCDETAQWSGTIPKCRSLSISID</sequence>
<name>A0A0N4Y0F7_NIPBR</name>
<keyword evidence="3" id="KW-0768">Sushi</keyword>
<dbReference type="InterPro" id="IPR000436">
    <property type="entry name" value="Sushi_SCR_CCP_dom"/>
</dbReference>
<dbReference type="CDD" id="cd00033">
    <property type="entry name" value="CCP"/>
    <property type="match status" value="1"/>
</dbReference>